<evidence type="ECO:0000313" key="5">
    <source>
        <dbReference type="Proteomes" id="UP001497497"/>
    </source>
</evidence>
<evidence type="ECO:0000256" key="3">
    <source>
        <dbReference type="SAM" id="SignalP"/>
    </source>
</evidence>
<feature type="region of interest" description="Disordered" evidence="1">
    <location>
        <begin position="366"/>
        <end position="386"/>
    </location>
</feature>
<sequence>MYILGLSLSAFFAICLGLNDVQTWKHVNLRAGQQVRLVSTPVNVSSKISWYVTIAGVEHGAGVCQLEMTPDNNVTAGGSNYTCINTLAHLDGIVSIQKDFGKITSYLELHHVTSNVTRVRSVPHTRPEDNRIWSITVVVEPSRPQCTWVTIGIIFTLTCTVTLNPGGICTLHEYNLDSGPGLWTFDVTYTHTTYKTQGLTHTTCVFHGKIIFPSSQHLRLTVSVAPNVTNYGYLKSMSTPIDVYVNNPTTSYDHVIYTTRRYTHVDYSDDQWERWKIMAVIFGVVGGVFILGLLIACCFRRRKNSQRSAVPVSVQFRRDRSVAQVNLPSIDTVDGLIYYRNRQMSDSPPPYNSVVDSNNEISTWSNAVAANNNTEVEEPPPPYPGK</sequence>
<evidence type="ECO:0000256" key="2">
    <source>
        <dbReference type="SAM" id="Phobius"/>
    </source>
</evidence>
<feature type="transmembrane region" description="Helical" evidence="2">
    <location>
        <begin position="277"/>
        <end position="299"/>
    </location>
</feature>
<gene>
    <name evidence="4" type="ORF">GSLYS_00001366001</name>
</gene>
<dbReference type="AlphaFoldDB" id="A0AAV2H4P6"/>
<protein>
    <submittedName>
        <fullName evidence="4">Uncharacterized protein</fullName>
    </submittedName>
</protein>
<evidence type="ECO:0000256" key="1">
    <source>
        <dbReference type="SAM" id="MobiDB-lite"/>
    </source>
</evidence>
<feature type="signal peptide" evidence="3">
    <location>
        <begin position="1"/>
        <end position="17"/>
    </location>
</feature>
<keyword evidence="3" id="KW-0732">Signal</keyword>
<reference evidence="4 5" key="1">
    <citation type="submission" date="2024-04" db="EMBL/GenBank/DDBJ databases">
        <authorList>
            <consortium name="Genoscope - CEA"/>
            <person name="William W."/>
        </authorList>
    </citation>
    <scope>NUCLEOTIDE SEQUENCE [LARGE SCALE GENOMIC DNA]</scope>
</reference>
<keyword evidence="5" id="KW-1185">Reference proteome</keyword>
<keyword evidence="2" id="KW-1133">Transmembrane helix</keyword>
<feature type="chain" id="PRO_5043348621" evidence="3">
    <location>
        <begin position="18"/>
        <end position="386"/>
    </location>
</feature>
<keyword evidence="2" id="KW-0812">Transmembrane</keyword>
<dbReference type="Proteomes" id="UP001497497">
    <property type="component" value="Unassembled WGS sequence"/>
</dbReference>
<name>A0AAV2H4P6_LYMST</name>
<keyword evidence="2" id="KW-0472">Membrane</keyword>
<organism evidence="4 5">
    <name type="scientific">Lymnaea stagnalis</name>
    <name type="common">Great pond snail</name>
    <name type="synonym">Helix stagnalis</name>
    <dbReference type="NCBI Taxonomy" id="6523"/>
    <lineage>
        <taxon>Eukaryota</taxon>
        <taxon>Metazoa</taxon>
        <taxon>Spiralia</taxon>
        <taxon>Lophotrochozoa</taxon>
        <taxon>Mollusca</taxon>
        <taxon>Gastropoda</taxon>
        <taxon>Heterobranchia</taxon>
        <taxon>Euthyneura</taxon>
        <taxon>Panpulmonata</taxon>
        <taxon>Hygrophila</taxon>
        <taxon>Lymnaeoidea</taxon>
        <taxon>Lymnaeidae</taxon>
        <taxon>Lymnaea</taxon>
    </lineage>
</organism>
<evidence type="ECO:0000313" key="4">
    <source>
        <dbReference type="EMBL" id="CAL1527189.1"/>
    </source>
</evidence>
<proteinExistence type="predicted"/>
<accession>A0AAV2H4P6</accession>
<dbReference type="EMBL" id="CAXITT010000013">
    <property type="protein sequence ID" value="CAL1527189.1"/>
    <property type="molecule type" value="Genomic_DNA"/>
</dbReference>
<comment type="caution">
    <text evidence="4">The sequence shown here is derived from an EMBL/GenBank/DDBJ whole genome shotgun (WGS) entry which is preliminary data.</text>
</comment>